<dbReference type="PANTHER" id="PTHR12483:SF115">
    <property type="entry name" value="COPPER TRANSPORT PROTEIN"/>
    <property type="match status" value="1"/>
</dbReference>
<reference evidence="6" key="1">
    <citation type="submission" date="2021-02" db="EMBL/GenBank/DDBJ databases">
        <authorList>
            <person name="Nowell W R."/>
        </authorList>
    </citation>
    <scope>NUCLEOTIDE SEQUENCE</scope>
</reference>
<protein>
    <recommendedName>
        <fullName evidence="4">Copper transport protein</fullName>
    </recommendedName>
</protein>
<keyword evidence="1 4" id="KW-0812">Transmembrane</keyword>
<keyword evidence="2 4" id="KW-1133">Transmembrane helix</keyword>
<dbReference type="AlphaFoldDB" id="A0A814BQQ5"/>
<keyword evidence="4" id="KW-0187">Copper transport</keyword>
<dbReference type="EMBL" id="CAJOBC010001963">
    <property type="protein sequence ID" value="CAF3708175.1"/>
    <property type="molecule type" value="Genomic_DNA"/>
</dbReference>
<evidence type="ECO:0000313" key="7">
    <source>
        <dbReference type="EMBL" id="CAF3584631.1"/>
    </source>
</evidence>
<keyword evidence="4" id="KW-0813">Transport</keyword>
<dbReference type="Proteomes" id="UP000677228">
    <property type="component" value="Unassembled WGS sequence"/>
</dbReference>
<keyword evidence="4" id="KW-0406">Ion transport</keyword>
<dbReference type="InterPro" id="IPR007274">
    <property type="entry name" value="Cop_transporter"/>
</dbReference>
<dbReference type="Proteomes" id="UP000681722">
    <property type="component" value="Unassembled WGS sequence"/>
</dbReference>
<dbReference type="OrthoDB" id="161814at2759"/>
<evidence type="ECO:0000313" key="6">
    <source>
        <dbReference type="EMBL" id="CAF0930119.1"/>
    </source>
</evidence>
<dbReference type="PANTHER" id="PTHR12483">
    <property type="entry name" value="SOLUTE CARRIER FAMILY 31 COPPER TRANSPORTERS"/>
    <property type="match status" value="1"/>
</dbReference>
<evidence type="ECO:0000313" key="8">
    <source>
        <dbReference type="EMBL" id="CAF3708175.1"/>
    </source>
</evidence>
<name>A0A814BQQ5_9BILA</name>
<dbReference type="EMBL" id="CAJNOQ010001964">
    <property type="protein sequence ID" value="CAF0930119.1"/>
    <property type="molecule type" value="Genomic_DNA"/>
</dbReference>
<feature type="transmembrane region" description="Helical" evidence="4">
    <location>
        <begin position="75"/>
        <end position="97"/>
    </location>
</feature>
<comment type="subcellular location">
    <subcellularLocation>
        <location evidence="4">Membrane</location>
        <topology evidence="4">Multi-pass membrane protein</topology>
    </subcellularLocation>
</comment>
<evidence type="ECO:0000256" key="2">
    <source>
        <dbReference type="ARBA" id="ARBA00022989"/>
    </source>
</evidence>
<evidence type="ECO:0000256" key="1">
    <source>
        <dbReference type="ARBA" id="ARBA00022692"/>
    </source>
</evidence>
<accession>A0A814BQQ5</accession>
<keyword evidence="9" id="KW-1185">Reference proteome</keyword>
<feature type="transmembrane region" description="Helical" evidence="4">
    <location>
        <begin position="20"/>
        <end position="41"/>
    </location>
</feature>
<dbReference type="Proteomes" id="UP000682733">
    <property type="component" value="Unassembled WGS sequence"/>
</dbReference>
<evidence type="ECO:0000256" key="3">
    <source>
        <dbReference type="ARBA" id="ARBA00023136"/>
    </source>
</evidence>
<dbReference type="Proteomes" id="UP000663829">
    <property type="component" value="Unassembled WGS sequence"/>
</dbReference>
<dbReference type="GO" id="GO:0005375">
    <property type="term" value="F:copper ion transmembrane transporter activity"/>
    <property type="evidence" value="ECO:0007669"/>
    <property type="project" value="UniProtKB-UniRule"/>
</dbReference>
<keyword evidence="3 4" id="KW-0472">Membrane</keyword>
<dbReference type="Pfam" id="PF04145">
    <property type="entry name" value="Ctr"/>
    <property type="match status" value="1"/>
</dbReference>
<evidence type="ECO:0000313" key="5">
    <source>
        <dbReference type="EMBL" id="CAF0801275.1"/>
    </source>
</evidence>
<feature type="transmembrane region" description="Helical" evidence="4">
    <location>
        <begin position="103"/>
        <end position="119"/>
    </location>
</feature>
<comment type="similarity">
    <text evidence="4">Belongs to the copper transporter (Ctr) (TC 1.A.56) family. SLC31A subfamily.</text>
</comment>
<evidence type="ECO:0000256" key="4">
    <source>
        <dbReference type="RuleBase" id="RU367022"/>
    </source>
</evidence>
<dbReference type="EMBL" id="CAJOBA010001244">
    <property type="protein sequence ID" value="CAF3584631.1"/>
    <property type="molecule type" value="Genomic_DNA"/>
</dbReference>
<dbReference type="EMBL" id="CAJNOK010001244">
    <property type="protein sequence ID" value="CAF0801275.1"/>
    <property type="molecule type" value="Genomic_DNA"/>
</dbReference>
<comment type="caution">
    <text evidence="6">The sequence shown here is derived from an EMBL/GenBank/DDBJ whole genome shotgun (WGS) entry which is preliminary data.</text>
</comment>
<sequence length="151" mass="17148">MTFTFNYLQNDFMLKNLNISTIGDCLGAIFSCVAFALLLELSKAIELYLRHYPKRHPQELILTNVLPSTIYRKRIILHAIQSFVHLLQVALSYVLMLMLMNDFAGFLISASIGIGYYLMNGVHPYTVKFLDNIPFIDQSASETTSYLNVGT</sequence>
<keyword evidence="4" id="KW-0186">Copper</keyword>
<evidence type="ECO:0000313" key="9">
    <source>
        <dbReference type="Proteomes" id="UP000663829"/>
    </source>
</evidence>
<proteinExistence type="inferred from homology"/>
<gene>
    <name evidence="6" type="ORF">GPM918_LOCUS10135</name>
    <name evidence="5" type="ORF">OVA965_LOCUS4659</name>
    <name evidence="8" type="ORF">SRO942_LOCUS10136</name>
    <name evidence="7" type="ORF">TMI583_LOCUS4657</name>
</gene>
<dbReference type="GO" id="GO:0016020">
    <property type="term" value="C:membrane"/>
    <property type="evidence" value="ECO:0007669"/>
    <property type="project" value="UniProtKB-SubCell"/>
</dbReference>
<organism evidence="6 9">
    <name type="scientific">Didymodactylos carnosus</name>
    <dbReference type="NCBI Taxonomy" id="1234261"/>
    <lineage>
        <taxon>Eukaryota</taxon>
        <taxon>Metazoa</taxon>
        <taxon>Spiralia</taxon>
        <taxon>Gnathifera</taxon>
        <taxon>Rotifera</taxon>
        <taxon>Eurotatoria</taxon>
        <taxon>Bdelloidea</taxon>
        <taxon>Philodinida</taxon>
        <taxon>Philodinidae</taxon>
        <taxon>Didymodactylos</taxon>
    </lineage>
</organism>